<evidence type="ECO:0008006" key="4">
    <source>
        <dbReference type="Google" id="ProtNLM"/>
    </source>
</evidence>
<protein>
    <recommendedName>
        <fullName evidence="4">Clr5 domain-containing protein</fullName>
    </recommendedName>
</protein>
<proteinExistence type="predicted"/>
<dbReference type="Proteomes" id="UP000192596">
    <property type="component" value="Unassembled WGS sequence"/>
</dbReference>
<evidence type="ECO:0000313" key="3">
    <source>
        <dbReference type="Proteomes" id="UP000192596"/>
    </source>
</evidence>
<evidence type="ECO:0000256" key="1">
    <source>
        <dbReference type="SAM" id="MobiDB-lite"/>
    </source>
</evidence>
<feature type="compositionally biased region" description="Basic and acidic residues" evidence="1">
    <location>
        <begin position="187"/>
        <end position="199"/>
    </location>
</feature>
<dbReference type="InParanoid" id="A0A1V8SMF3"/>
<dbReference type="OrthoDB" id="5392716at2759"/>
<comment type="caution">
    <text evidence="2">The sequence shown here is derived from an EMBL/GenBank/DDBJ whole genome shotgun (WGS) entry which is preliminary data.</text>
</comment>
<dbReference type="AlphaFoldDB" id="A0A1V8SMF3"/>
<evidence type="ECO:0000313" key="2">
    <source>
        <dbReference type="EMBL" id="OQO00188.1"/>
    </source>
</evidence>
<sequence length="199" mass="23211">MPRLKIHLEPYTDEIRTWIEDEKLHHSEVIARLASVHNVKLERRTLRKFLSDAGISTSIKYAKDHDLNARITQLHYQVQCSDVETLRILASDGFKIEKRRLQRMRLALGLKQRATALKPNEEGALQMRRELREAKRAEEKVEKLGIRLKAASKRIDAITTELASSEAANRSLTERLHAAEQENQVLRMRERDYYDPLHP</sequence>
<accession>A0A1V8SMF3</accession>
<reference evidence="3" key="1">
    <citation type="submission" date="2017-03" db="EMBL/GenBank/DDBJ databases">
        <title>Genomes of endolithic fungi from Antarctica.</title>
        <authorList>
            <person name="Coleine C."/>
            <person name="Masonjones S."/>
            <person name="Stajich J.E."/>
        </authorList>
    </citation>
    <scope>NUCLEOTIDE SEQUENCE [LARGE SCALE GENOMIC DNA]</scope>
    <source>
        <strain evidence="3">CCFEE 5527</strain>
    </source>
</reference>
<name>A0A1V8SMF3_9PEZI</name>
<feature type="region of interest" description="Disordered" evidence="1">
    <location>
        <begin position="179"/>
        <end position="199"/>
    </location>
</feature>
<gene>
    <name evidence="2" type="ORF">B0A48_13975</name>
</gene>
<dbReference type="EMBL" id="NAJO01000036">
    <property type="protein sequence ID" value="OQO00188.1"/>
    <property type="molecule type" value="Genomic_DNA"/>
</dbReference>
<organism evidence="2 3">
    <name type="scientific">Cryoendolithus antarcticus</name>
    <dbReference type="NCBI Taxonomy" id="1507870"/>
    <lineage>
        <taxon>Eukaryota</taxon>
        <taxon>Fungi</taxon>
        <taxon>Dikarya</taxon>
        <taxon>Ascomycota</taxon>
        <taxon>Pezizomycotina</taxon>
        <taxon>Dothideomycetes</taxon>
        <taxon>Dothideomycetidae</taxon>
        <taxon>Cladosporiales</taxon>
        <taxon>Cladosporiaceae</taxon>
        <taxon>Cryoendolithus</taxon>
    </lineage>
</organism>
<keyword evidence="3" id="KW-1185">Reference proteome</keyword>